<evidence type="ECO:0000313" key="1">
    <source>
        <dbReference type="EMBL" id="MFC3196808.1"/>
    </source>
</evidence>
<organism evidence="1 2">
    <name type="scientific">Parapedobacter deserti</name>
    <dbReference type="NCBI Taxonomy" id="1912957"/>
    <lineage>
        <taxon>Bacteria</taxon>
        <taxon>Pseudomonadati</taxon>
        <taxon>Bacteroidota</taxon>
        <taxon>Sphingobacteriia</taxon>
        <taxon>Sphingobacteriales</taxon>
        <taxon>Sphingobacteriaceae</taxon>
        <taxon>Parapedobacter</taxon>
    </lineage>
</organism>
<comment type="caution">
    <text evidence="1">The sequence shown here is derived from an EMBL/GenBank/DDBJ whole genome shotgun (WGS) entry which is preliminary data.</text>
</comment>
<dbReference type="InterPro" id="IPR027056">
    <property type="entry name" value="Gluconate_2DH_su3"/>
</dbReference>
<dbReference type="EMBL" id="JBHRTA010000009">
    <property type="protein sequence ID" value="MFC3196808.1"/>
    <property type="molecule type" value="Genomic_DNA"/>
</dbReference>
<dbReference type="EC" id="1.-.-.-" evidence="1"/>
<dbReference type="RefSeq" id="WP_379019882.1">
    <property type="nucleotide sequence ID" value="NZ_JBHRTA010000009.1"/>
</dbReference>
<protein>
    <submittedName>
        <fullName evidence="1">Gluconate 2-dehydrogenase subunit 3 family protein</fullName>
        <ecNumber evidence="1">1.-.-.-</ecNumber>
    </submittedName>
</protein>
<sequence length="189" mass="20934">MMNRRDALKAATSLIGGVVVSSGAGSLLSGCTQVPGEARDGPFTAARVDMLTEIAEVIIPQTHIPGARAAGVGPVMVKIISECYPEKTRANFIEGLLNFEQAVNERFQRNFVDLDASQREQWIEEWRDRVITKKAGKSDSLFFTIVRDMTILCFTTAEVVCTQLCEYVPVPGRYDGCMTYKQGDKRYIT</sequence>
<name>A0ABV7JKI0_9SPHI</name>
<evidence type="ECO:0000313" key="2">
    <source>
        <dbReference type="Proteomes" id="UP001595526"/>
    </source>
</evidence>
<dbReference type="Proteomes" id="UP001595526">
    <property type="component" value="Unassembled WGS sequence"/>
</dbReference>
<keyword evidence="1" id="KW-0560">Oxidoreductase</keyword>
<gene>
    <name evidence="1" type="ORF">ACFOET_04195</name>
</gene>
<dbReference type="PROSITE" id="PS51257">
    <property type="entry name" value="PROKAR_LIPOPROTEIN"/>
    <property type="match status" value="1"/>
</dbReference>
<dbReference type="Pfam" id="PF13618">
    <property type="entry name" value="Gluconate_2-dh3"/>
    <property type="match status" value="1"/>
</dbReference>
<dbReference type="GO" id="GO:0016491">
    <property type="term" value="F:oxidoreductase activity"/>
    <property type="evidence" value="ECO:0007669"/>
    <property type="project" value="UniProtKB-KW"/>
</dbReference>
<keyword evidence="2" id="KW-1185">Reference proteome</keyword>
<reference evidence="2" key="1">
    <citation type="journal article" date="2019" name="Int. J. Syst. Evol. Microbiol.">
        <title>The Global Catalogue of Microorganisms (GCM) 10K type strain sequencing project: providing services to taxonomists for standard genome sequencing and annotation.</title>
        <authorList>
            <consortium name="The Broad Institute Genomics Platform"/>
            <consortium name="The Broad Institute Genome Sequencing Center for Infectious Disease"/>
            <person name="Wu L."/>
            <person name="Ma J."/>
        </authorList>
    </citation>
    <scope>NUCLEOTIDE SEQUENCE [LARGE SCALE GENOMIC DNA]</scope>
    <source>
        <strain evidence="2">KCTC 52416</strain>
    </source>
</reference>
<accession>A0ABV7JKI0</accession>
<proteinExistence type="predicted"/>